<protein>
    <submittedName>
        <fullName evidence="1">Uncharacterized protein</fullName>
    </submittedName>
</protein>
<evidence type="ECO:0000313" key="2">
    <source>
        <dbReference type="Proteomes" id="UP001197093"/>
    </source>
</evidence>
<dbReference type="Proteomes" id="UP001197093">
    <property type="component" value="Unassembled WGS sequence"/>
</dbReference>
<evidence type="ECO:0000313" key="1">
    <source>
        <dbReference type="EMBL" id="KAG7289854.1"/>
    </source>
</evidence>
<dbReference type="AlphaFoldDB" id="A0AAD4EZ10"/>
<dbReference type="EMBL" id="JAHCVI010000002">
    <property type="protein sequence ID" value="KAG7289854.1"/>
    <property type="molecule type" value="Genomic_DNA"/>
</dbReference>
<proteinExistence type="predicted"/>
<sequence>MEMQSSSGADWPFTYKYARGHSGCGNKYRRDADYRHGHVVPGFGIVQLVAPHHLDLPHLVLSMDPYHAVVGHFSANLCVYLSADLVSGHFLVGVYLSANLVSGHVPPGVYLGTSLVFGRPPLGVYLSANVIILEFILPCYYYHNALVFFP</sequence>
<accession>A0AAD4EZ10</accession>
<reference evidence="1" key="1">
    <citation type="submission" date="2023-02" db="EMBL/GenBank/DDBJ databases">
        <authorList>
            <person name="Palmer J.M."/>
        </authorList>
    </citation>
    <scope>NUCLEOTIDE SEQUENCE</scope>
    <source>
        <strain evidence="1">FW57</strain>
    </source>
</reference>
<name>A0AAD4EZ10_9PEZI</name>
<organism evidence="1 2">
    <name type="scientific">Staphylotrichum longicolle</name>
    <dbReference type="NCBI Taxonomy" id="669026"/>
    <lineage>
        <taxon>Eukaryota</taxon>
        <taxon>Fungi</taxon>
        <taxon>Dikarya</taxon>
        <taxon>Ascomycota</taxon>
        <taxon>Pezizomycotina</taxon>
        <taxon>Sordariomycetes</taxon>
        <taxon>Sordariomycetidae</taxon>
        <taxon>Sordariales</taxon>
        <taxon>Chaetomiaceae</taxon>
        <taxon>Staphylotrichum</taxon>
    </lineage>
</organism>
<comment type="caution">
    <text evidence="1">The sequence shown here is derived from an EMBL/GenBank/DDBJ whole genome shotgun (WGS) entry which is preliminary data.</text>
</comment>
<keyword evidence="2" id="KW-1185">Reference proteome</keyword>
<gene>
    <name evidence="1" type="ORF">NEMBOFW57_006231</name>
</gene>